<reference evidence="1" key="1">
    <citation type="journal article" date="2020" name="mSystems">
        <title>Genome- and Community-Level Interaction Insights into Carbon Utilization and Element Cycling Functions of Hydrothermarchaeota in Hydrothermal Sediment.</title>
        <authorList>
            <person name="Zhou Z."/>
            <person name="Liu Y."/>
            <person name="Xu W."/>
            <person name="Pan J."/>
            <person name="Luo Z.H."/>
            <person name="Li M."/>
        </authorList>
    </citation>
    <scope>NUCLEOTIDE SEQUENCE [LARGE SCALE GENOMIC DNA]</scope>
    <source>
        <strain evidence="1">HyVt-233</strain>
    </source>
</reference>
<organism evidence="1">
    <name type="scientific">Desulfofervidus auxilii</name>
    <dbReference type="NCBI Taxonomy" id="1621989"/>
    <lineage>
        <taxon>Bacteria</taxon>
        <taxon>Pseudomonadati</taxon>
        <taxon>Thermodesulfobacteriota</taxon>
        <taxon>Candidatus Desulfofervidia</taxon>
        <taxon>Candidatus Desulfofervidales</taxon>
        <taxon>Candidatus Desulfofervidaceae</taxon>
        <taxon>Candidatus Desulfofervidus</taxon>
    </lineage>
</organism>
<protein>
    <submittedName>
        <fullName evidence="1">Uncharacterized protein</fullName>
    </submittedName>
</protein>
<gene>
    <name evidence="1" type="ORF">ENG63_00355</name>
</gene>
<dbReference type="AlphaFoldDB" id="A0A7C0U164"/>
<name>A0A7C0U164_DESA2</name>
<accession>A0A7C0U164</accession>
<evidence type="ECO:0000313" key="1">
    <source>
        <dbReference type="EMBL" id="HDD43299.1"/>
    </source>
</evidence>
<dbReference type="Proteomes" id="UP000886289">
    <property type="component" value="Unassembled WGS sequence"/>
</dbReference>
<comment type="caution">
    <text evidence="1">The sequence shown here is derived from an EMBL/GenBank/DDBJ whole genome shotgun (WGS) entry which is preliminary data.</text>
</comment>
<proteinExistence type="predicted"/>
<sequence>MIFESLVKDSATTLFEIANGLVEVLDEEDINLDEPWNALTMPYAVVIEELNLPINEFYFRKINLPFYLVLLCYPVLVQFKKTFYNPEKVEANNINKMAIAKEATRYIAREIGIKGKIELFGLPLVKHAIEIITYWFSICFYSTYDCPLFLELLLSNKEEILTFVS</sequence>
<dbReference type="EMBL" id="DRBS01000015">
    <property type="protein sequence ID" value="HDD43299.1"/>
    <property type="molecule type" value="Genomic_DNA"/>
</dbReference>